<comment type="subcellular location">
    <subcellularLocation>
        <location evidence="1">Cell membrane</location>
        <topology evidence="1">Multi-pass membrane protein</topology>
    </subcellularLocation>
</comment>
<comment type="similarity">
    <text evidence="3 13">Belongs to the membrane-bound acyltransferase family.</text>
</comment>
<evidence type="ECO:0000256" key="9">
    <source>
        <dbReference type="ARBA" id="ARBA00022989"/>
    </source>
</evidence>
<keyword evidence="5 13" id="KW-1003">Cell membrane</keyword>
<keyword evidence="10 13" id="KW-0472">Membrane</keyword>
<dbReference type="GO" id="GO:0042121">
    <property type="term" value="P:alginic acid biosynthetic process"/>
    <property type="evidence" value="ECO:0007669"/>
    <property type="project" value="UniProtKB-KW"/>
</dbReference>
<dbReference type="InterPro" id="IPR004299">
    <property type="entry name" value="MBOAT_fam"/>
</dbReference>
<dbReference type="Proteomes" id="UP001139054">
    <property type="component" value="Unassembled WGS sequence"/>
</dbReference>
<keyword evidence="11 13" id="KW-0012">Acyltransferase</keyword>
<dbReference type="PIRSF" id="PIRSF016636">
    <property type="entry name" value="AlgI_DltB"/>
    <property type="match status" value="1"/>
</dbReference>
<feature type="transmembrane region" description="Helical" evidence="14">
    <location>
        <begin position="313"/>
        <end position="329"/>
    </location>
</feature>
<reference evidence="15" key="1">
    <citation type="submission" date="2022-01" db="EMBL/GenBank/DDBJ databases">
        <title>Genome sequnece data of strain Bradyrhizobium sp. nov.</title>
        <authorList>
            <person name="Zhang J."/>
        </authorList>
    </citation>
    <scope>NUCLEOTIDE SEQUENCE</scope>
    <source>
        <strain evidence="15">WYCCWR 13023</strain>
    </source>
</reference>
<evidence type="ECO:0000256" key="11">
    <source>
        <dbReference type="ARBA" id="ARBA00023315"/>
    </source>
</evidence>
<dbReference type="Pfam" id="PF03062">
    <property type="entry name" value="MBOAT"/>
    <property type="match status" value="1"/>
</dbReference>
<evidence type="ECO:0000256" key="14">
    <source>
        <dbReference type="SAM" id="Phobius"/>
    </source>
</evidence>
<keyword evidence="8" id="KW-0016">Alginate biosynthesis</keyword>
<name>A0A9X1RHD4_9BRAD</name>
<feature type="transmembrane region" description="Helical" evidence="14">
    <location>
        <begin position="44"/>
        <end position="67"/>
    </location>
</feature>
<organism evidence="15 16">
    <name type="scientific">Bradyrhizobium zhengyangense</name>
    <dbReference type="NCBI Taxonomy" id="2911009"/>
    <lineage>
        <taxon>Bacteria</taxon>
        <taxon>Pseudomonadati</taxon>
        <taxon>Pseudomonadota</taxon>
        <taxon>Alphaproteobacteria</taxon>
        <taxon>Hyphomicrobiales</taxon>
        <taxon>Nitrobacteraceae</taxon>
        <taxon>Bradyrhizobium</taxon>
    </lineage>
</organism>
<proteinExistence type="inferred from homology"/>
<evidence type="ECO:0000256" key="5">
    <source>
        <dbReference type="ARBA" id="ARBA00022475"/>
    </source>
</evidence>
<dbReference type="InterPro" id="IPR051085">
    <property type="entry name" value="MB_O-acyltransferase"/>
</dbReference>
<dbReference type="RefSeq" id="WP_237892041.1">
    <property type="nucleotide sequence ID" value="NZ_JAKLTY010000047.1"/>
</dbReference>
<dbReference type="PANTHER" id="PTHR13285">
    <property type="entry name" value="ACYLTRANSFERASE"/>
    <property type="match status" value="1"/>
</dbReference>
<dbReference type="PANTHER" id="PTHR13285:SF23">
    <property type="entry name" value="TEICHOIC ACID D-ALANYLTRANSFERASE"/>
    <property type="match status" value="1"/>
</dbReference>
<evidence type="ECO:0000256" key="3">
    <source>
        <dbReference type="ARBA" id="ARBA00010323"/>
    </source>
</evidence>
<dbReference type="GO" id="GO:0005886">
    <property type="term" value="C:plasma membrane"/>
    <property type="evidence" value="ECO:0007669"/>
    <property type="project" value="UniProtKB-SubCell"/>
</dbReference>
<keyword evidence="6 13" id="KW-0808">Transferase</keyword>
<evidence type="ECO:0000256" key="1">
    <source>
        <dbReference type="ARBA" id="ARBA00004651"/>
    </source>
</evidence>
<evidence type="ECO:0000256" key="10">
    <source>
        <dbReference type="ARBA" id="ARBA00023136"/>
    </source>
</evidence>
<dbReference type="EMBL" id="JAKLTY010000047">
    <property type="protein sequence ID" value="MCG2632719.1"/>
    <property type="molecule type" value="Genomic_DNA"/>
</dbReference>
<evidence type="ECO:0000256" key="4">
    <source>
        <dbReference type="ARBA" id="ARBA00016084"/>
    </source>
</evidence>
<sequence>MSLAGLPFLVALLLLATIFFHLPGVRLRQSVLTLCNLGFLSLLIPNWATAAGLGVFLLSGYLLGVILRRWPSRALLLIYVVLLVATFLALKKYDFITPYLPSSFLALGVSIIGLSYMLFRQIQYLVDTIEGQIESSSAWDYFNFQIGVFTLLSGPIQRFQDFQAHWNQLQPVLQHNHAVRMAYLRLLIGIIKMTVVATLFFSLYQQSASALNVPADASLHGRWSYLISLCGILYCYPVYLYLNFSGYCDIVIAGASLVGLVLPENFDRPYISRNVIDYWTRWHRTLGFWIRDYIFMPLYRGIAQRWPKQAEQMAFICYFVAFFLAGVWHGPTTNFIIYGLLQAIGVSTAKLWERHLINKRGRKGLKEYLASSRIRAVAIFATLQFECLSLLFFPTDLSTTLRMLGTAWRALT</sequence>
<keyword evidence="7 14" id="KW-0812">Transmembrane</keyword>
<evidence type="ECO:0000256" key="7">
    <source>
        <dbReference type="ARBA" id="ARBA00022692"/>
    </source>
</evidence>
<feature type="transmembrane region" description="Helical" evidence="14">
    <location>
        <begin position="223"/>
        <end position="242"/>
    </location>
</feature>
<feature type="transmembrane region" description="Helical" evidence="14">
    <location>
        <begin position="99"/>
        <end position="119"/>
    </location>
</feature>
<accession>A0A9X1RHD4</accession>
<evidence type="ECO:0000313" key="16">
    <source>
        <dbReference type="Proteomes" id="UP001139054"/>
    </source>
</evidence>
<evidence type="ECO:0000256" key="12">
    <source>
        <dbReference type="ARBA" id="ARBA00031030"/>
    </source>
</evidence>
<evidence type="ECO:0000313" key="15">
    <source>
        <dbReference type="EMBL" id="MCG2632719.1"/>
    </source>
</evidence>
<comment type="caution">
    <text evidence="15">The sequence shown here is derived from an EMBL/GenBank/DDBJ whole genome shotgun (WGS) entry which is preliminary data.</text>
</comment>
<feature type="transmembrane region" description="Helical" evidence="14">
    <location>
        <begin position="374"/>
        <end position="393"/>
    </location>
</feature>
<dbReference type="InterPro" id="IPR024194">
    <property type="entry name" value="Ac/AlaTfrase_AlgI/DltB"/>
</dbReference>
<evidence type="ECO:0000256" key="13">
    <source>
        <dbReference type="PIRNR" id="PIRNR016636"/>
    </source>
</evidence>
<dbReference type="AlphaFoldDB" id="A0A9X1RHD4"/>
<evidence type="ECO:0000256" key="2">
    <source>
        <dbReference type="ARBA" id="ARBA00005182"/>
    </source>
</evidence>
<evidence type="ECO:0000256" key="6">
    <source>
        <dbReference type="ARBA" id="ARBA00022679"/>
    </source>
</evidence>
<feature type="transmembrane region" description="Helical" evidence="14">
    <location>
        <begin position="74"/>
        <end position="93"/>
    </location>
</feature>
<dbReference type="GO" id="GO:0016746">
    <property type="term" value="F:acyltransferase activity"/>
    <property type="evidence" value="ECO:0007669"/>
    <property type="project" value="UniProtKB-KW"/>
</dbReference>
<evidence type="ECO:0000256" key="8">
    <source>
        <dbReference type="ARBA" id="ARBA00022841"/>
    </source>
</evidence>
<keyword evidence="9 14" id="KW-1133">Transmembrane helix</keyword>
<comment type="pathway">
    <text evidence="2">Glycan biosynthesis; alginate biosynthesis.</text>
</comment>
<gene>
    <name evidence="15" type="ORF">L6654_39650</name>
</gene>
<protein>
    <recommendedName>
        <fullName evidence="4">Probable alginate O-acetylase AlgI</fullName>
    </recommendedName>
    <alternativeName>
        <fullName evidence="12">Alginate biosynthesis protein AlgI</fullName>
    </alternativeName>
</protein>
<feature type="transmembrane region" description="Helical" evidence="14">
    <location>
        <begin position="183"/>
        <end position="203"/>
    </location>
</feature>